<feature type="transmembrane region" description="Helical" evidence="5">
    <location>
        <begin position="248"/>
        <end position="267"/>
    </location>
</feature>
<organism evidence="7 8">
    <name type="scientific">Cyberlindnera jadinii (strain ATCC 18201 / CBS 1600 / BCRC 20928 / JCM 3617 / NBRC 0987 / NRRL Y-1542)</name>
    <name type="common">Torula yeast</name>
    <name type="synonym">Candida utilis</name>
    <dbReference type="NCBI Taxonomy" id="983966"/>
    <lineage>
        <taxon>Eukaryota</taxon>
        <taxon>Fungi</taxon>
        <taxon>Dikarya</taxon>
        <taxon>Ascomycota</taxon>
        <taxon>Saccharomycotina</taxon>
        <taxon>Saccharomycetes</taxon>
        <taxon>Phaffomycetales</taxon>
        <taxon>Phaffomycetaceae</taxon>
        <taxon>Cyberlindnera</taxon>
    </lineage>
</organism>
<dbReference type="Proteomes" id="UP000038830">
    <property type="component" value="Unassembled WGS sequence"/>
</dbReference>
<proteinExistence type="predicted"/>
<accession>A0A0H5C318</accession>
<dbReference type="EMBL" id="CDQK01000002">
    <property type="protein sequence ID" value="CEP22047.1"/>
    <property type="molecule type" value="Genomic_DNA"/>
</dbReference>
<comment type="subcellular location">
    <subcellularLocation>
        <location evidence="1">Membrane</location>
        <topology evidence="1">Multi-pass membrane protein</topology>
    </subcellularLocation>
</comment>
<evidence type="ECO:0000313" key="7">
    <source>
        <dbReference type="EMBL" id="CEP22047.1"/>
    </source>
</evidence>
<evidence type="ECO:0000256" key="3">
    <source>
        <dbReference type="ARBA" id="ARBA00022989"/>
    </source>
</evidence>
<dbReference type="GO" id="GO:0016020">
    <property type="term" value="C:membrane"/>
    <property type="evidence" value="ECO:0007669"/>
    <property type="project" value="UniProtKB-SubCell"/>
</dbReference>
<dbReference type="GO" id="GO:0015171">
    <property type="term" value="F:amino acid transmembrane transporter activity"/>
    <property type="evidence" value="ECO:0007669"/>
    <property type="project" value="TreeGrafter"/>
</dbReference>
<evidence type="ECO:0000259" key="6">
    <source>
        <dbReference type="Pfam" id="PF00324"/>
    </source>
</evidence>
<evidence type="ECO:0000313" key="8">
    <source>
        <dbReference type="Proteomes" id="UP000038830"/>
    </source>
</evidence>
<name>A0A0H5C318_CYBJN</name>
<dbReference type="InterPro" id="IPR004841">
    <property type="entry name" value="AA-permease/SLC12A_dom"/>
</dbReference>
<feature type="domain" description="Amino acid permease/ SLC12A" evidence="6">
    <location>
        <begin position="73"/>
        <end position="530"/>
    </location>
</feature>
<evidence type="ECO:0000256" key="5">
    <source>
        <dbReference type="SAM" id="Phobius"/>
    </source>
</evidence>
<dbReference type="PANTHER" id="PTHR43341:SF18">
    <property type="entry name" value="AMINO ACID PERMEASE_ SLC12A DOMAIN-CONTAINING PROTEIN"/>
    <property type="match status" value="1"/>
</dbReference>
<feature type="transmembrane region" description="Helical" evidence="5">
    <location>
        <begin position="74"/>
        <end position="98"/>
    </location>
</feature>
<protein>
    <recommendedName>
        <fullName evidence="6">Amino acid permease/ SLC12A domain-containing protein</fullName>
    </recommendedName>
</protein>
<dbReference type="Pfam" id="PF00324">
    <property type="entry name" value="AA_permease"/>
    <property type="match status" value="1"/>
</dbReference>
<dbReference type="PANTHER" id="PTHR43341">
    <property type="entry name" value="AMINO ACID PERMEASE"/>
    <property type="match status" value="1"/>
</dbReference>
<evidence type="ECO:0000256" key="2">
    <source>
        <dbReference type="ARBA" id="ARBA00022692"/>
    </source>
</evidence>
<gene>
    <name evidence="7" type="ORF">BN1211_2311</name>
</gene>
<feature type="transmembrane region" description="Helical" evidence="5">
    <location>
        <begin position="208"/>
        <end position="228"/>
    </location>
</feature>
<feature type="transmembrane region" description="Helical" evidence="5">
    <location>
        <begin position="301"/>
        <end position="322"/>
    </location>
</feature>
<reference evidence="8" key="1">
    <citation type="journal article" date="2015" name="J. Biotechnol.">
        <title>The structure of the Cyberlindnera jadinii genome and its relation to Candida utilis analyzed by the occurrence of single nucleotide polymorphisms.</title>
        <authorList>
            <person name="Rupp O."/>
            <person name="Brinkrolf K."/>
            <person name="Buerth C."/>
            <person name="Kunigo M."/>
            <person name="Schneider J."/>
            <person name="Jaenicke S."/>
            <person name="Goesmann A."/>
            <person name="Puehler A."/>
            <person name="Jaeger K.-E."/>
            <person name="Ernst J.F."/>
        </authorList>
    </citation>
    <scope>NUCLEOTIDE SEQUENCE [LARGE SCALE GENOMIC DNA]</scope>
    <source>
        <strain evidence="8">ATCC 18201 / CBS 1600 / BCRC 20928 / JCM 3617 / NBRC 0987 / NRRL Y-1542</strain>
    </source>
</reference>
<keyword evidence="2 5" id="KW-0812">Transmembrane</keyword>
<feature type="transmembrane region" description="Helical" evidence="5">
    <location>
        <begin position="428"/>
        <end position="450"/>
    </location>
</feature>
<dbReference type="InterPro" id="IPR050524">
    <property type="entry name" value="APC_YAT"/>
</dbReference>
<feature type="transmembrane region" description="Helical" evidence="5">
    <location>
        <begin position="399"/>
        <end position="416"/>
    </location>
</feature>
<feature type="transmembrane region" description="Helical" evidence="5">
    <location>
        <begin position="141"/>
        <end position="160"/>
    </location>
</feature>
<feature type="transmembrane region" description="Helical" evidence="5">
    <location>
        <begin position="504"/>
        <end position="522"/>
    </location>
</feature>
<dbReference type="Gene3D" id="1.20.1740.10">
    <property type="entry name" value="Amino acid/polyamine transporter I"/>
    <property type="match status" value="1"/>
</dbReference>
<keyword evidence="4 5" id="KW-0472">Membrane</keyword>
<feature type="transmembrane region" description="Helical" evidence="5">
    <location>
        <begin position="104"/>
        <end position="129"/>
    </location>
</feature>
<sequence length="567" mass="62090">MSSSDRGLKAYSPENVSVDHIRRADTDSVSIAEKGFSKVQEAEDVSSENEQDTELNVFDIDRAQLEVGLTQRHIAMIALVGTFGTGIFLSSGGVLATAGPAGCFIAYVVIAIVVGLNQMCIAECASLMPTASASLRHAEQFIDPALGFVSGWMGVWSSILPGEVSATALIVSYWTDLSEAIWISIVIVLIVFCNFLKIRYYGEIEFTFAIIKMLLLVGLIIISIVITAGGGPNGKPIGFQYWRNPGAFAEYLTTGSLGKFAGFWKALSGTVYSFGGVQSAPTLAAEVKYPRRAIFTACKRVFYRVTVLMITTIFCLTLIVPYNNPLIANSSGNASSSPFVVAINSAGIKVLPHIINAAVLTSAFSAANLGLMAGARTLFALAVKGQAPKIFVKTTKQGVPWVGTLFIAIFLPLAYMNLSDSAANVFNWFQSLTSAKLLWDWTLISANHIFMTRAMKAQGIPRSRLPHTWRYTPYAAWISGFFCVLFLFTGGFKTFVHGQFQVSSLFSSYFVIPLSIVLYFGWKIIKGTRFWRPHEVQLEILFRDVEDNPEPPAEPLKGWKWLTVLWA</sequence>
<dbReference type="PIRSF" id="PIRSF006060">
    <property type="entry name" value="AA_transporter"/>
    <property type="match status" value="1"/>
</dbReference>
<dbReference type="AlphaFoldDB" id="A0A0H5C318"/>
<feature type="transmembrane region" description="Helical" evidence="5">
    <location>
        <begin position="354"/>
        <end position="379"/>
    </location>
</feature>
<keyword evidence="3 5" id="KW-1133">Transmembrane helix</keyword>
<feature type="transmembrane region" description="Helical" evidence="5">
    <location>
        <begin position="180"/>
        <end position="196"/>
    </location>
</feature>
<evidence type="ECO:0000256" key="1">
    <source>
        <dbReference type="ARBA" id="ARBA00004141"/>
    </source>
</evidence>
<evidence type="ECO:0000256" key="4">
    <source>
        <dbReference type="ARBA" id="ARBA00023136"/>
    </source>
</evidence>
<feature type="transmembrane region" description="Helical" evidence="5">
    <location>
        <begin position="471"/>
        <end position="492"/>
    </location>
</feature>